<evidence type="ECO:0000256" key="1">
    <source>
        <dbReference type="SAM" id="MobiDB-lite"/>
    </source>
</evidence>
<dbReference type="InParanoid" id="A0A1E7FDA3"/>
<feature type="region of interest" description="Disordered" evidence="1">
    <location>
        <begin position="100"/>
        <end position="127"/>
    </location>
</feature>
<dbReference type="AlphaFoldDB" id="A0A1E7FDA3"/>
<dbReference type="Proteomes" id="UP000095751">
    <property type="component" value="Unassembled WGS sequence"/>
</dbReference>
<proteinExistence type="predicted"/>
<evidence type="ECO:0000313" key="2">
    <source>
        <dbReference type="EMBL" id="OEU16124.1"/>
    </source>
</evidence>
<feature type="compositionally biased region" description="Low complexity" evidence="1">
    <location>
        <begin position="116"/>
        <end position="127"/>
    </location>
</feature>
<sequence length="271" mass="30922">MVLKMKTDYFSPNNNNNPNNNSNNIIIRPISMNIVDGGDVEHVIDVNYLKRGSCEHRDSFLSTITSSCRKVEEEEIEIQQQHNKKQALECECNNISITVKDDDDGNDDDTSTCIDTSTATSTSTSTTTSPRVVVVVPTTKKAKNNNKVVRFTSECENVMYRYPRPTKEEKLDMYMSKDDYERIIMNVVKGIHKKQESNNDDNNNNSEDTDTNNNNDNENELCIECILVQQNSDRIERVKSAISTILKRNRGLRDQEVILSSLSPRKIVMTR</sequence>
<keyword evidence="3" id="KW-1185">Reference proteome</keyword>
<accession>A0A1E7FDA3</accession>
<reference evidence="2 3" key="1">
    <citation type="submission" date="2016-09" db="EMBL/GenBank/DDBJ databases">
        <title>Extensive genetic diversity and differential bi-allelic expression allows diatom success in the polar Southern Ocean.</title>
        <authorList>
            <consortium name="DOE Joint Genome Institute"/>
            <person name="Mock T."/>
            <person name="Otillar R.P."/>
            <person name="Strauss J."/>
            <person name="Dupont C."/>
            <person name="Frickenhaus S."/>
            <person name="Maumus F."/>
            <person name="Mcmullan M."/>
            <person name="Sanges R."/>
            <person name="Schmutz J."/>
            <person name="Toseland A."/>
            <person name="Valas R."/>
            <person name="Veluchamy A."/>
            <person name="Ward B.J."/>
            <person name="Allen A."/>
            <person name="Barry K."/>
            <person name="Falciatore A."/>
            <person name="Ferrante M."/>
            <person name="Fortunato A.E."/>
            <person name="Gloeckner G."/>
            <person name="Gruber A."/>
            <person name="Hipkin R."/>
            <person name="Janech M."/>
            <person name="Kroth P."/>
            <person name="Leese F."/>
            <person name="Lindquist E."/>
            <person name="Lyon B.R."/>
            <person name="Martin J."/>
            <person name="Mayer C."/>
            <person name="Parker M."/>
            <person name="Quesneville H."/>
            <person name="Raymond J."/>
            <person name="Uhlig C."/>
            <person name="Valentin K.U."/>
            <person name="Worden A.Z."/>
            <person name="Armbrust E.V."/>
            <person name="Bowler C."/>
            <person name="Green B."/>
            <person name="Moulton V."/>
            <person name="Van Oosterhout C."/>
            <person name="Grigoriev I."/>
        </authorList>
    </citation>
    <scope>NUCLEOTIDE SEQUENCE [LARGE SCALE GENOMIC DNA]</scope>
    <source>
        <strain evidence="2 3">CCMP1102</strain>
    </source>
</reference>
<feature type="compositionally biased region" description="Acidic residues" evidence="1">
    <location>
        <begin position="101"/>
        <end position="110"/>
    </location>
</feature>
<name>A0A1E7FDA3_9STRA</name>
<organism evidence="2 3">
    <name type="scientific">Fragilariopsis cylindrus CCMP1102</name>
    <dbReference type="NCBI Taxonomy" id="635003"/>
    <lineage>
        <taxon>Eukaryota</taxon>
        <taxon>Sar</taxon>
        <taxon>Stramenopiles</taxon>
        <taxon>Ochrophyta</taxon>
        <taxon>Bacillariophyta</taxon>
        <taxon>Bacillariophyceae</taxon>
        <taxon>Bacillariophycidae</taxon>
        <taxon>Bacillariales</taxon>
        <taxon>Bacillariaceae</taxon>
        <taxon>Fragilariopsis</taxon>
    </lineage>
</organism>
<dbReference type="EMBL" id="KV784358">
    <property type="protein sequence ID" value="OEU16124.1"/>
    <property type="molecule type" value="Genomic_DNA"/>
</dbReference>
<feature type="compositionally biased region" description="Low complexity" evidence="1">
    <location>
        <begin position="200"/>
        <end position="216"/>
    </location>
</feature>
<feature type="region of interest" description="Disordered" evidence="1">
    <location>
        <begin position="192"/>
        <end position="216"/>
    </location>
</feature>
<gene>
    <name evidence="2" type="ORF">FRACYDRAFT_238710</name>
</gene>
<dbReference type="KEGG" id="fcy:FRACYDRAFT_238710"/>
<evidence type="ECO:0000313" key="3">
    <source>
        <dbReference type="Proteomes" id="UP000095751"/>
    </source>
</evidence>
<protein>
    <submittedName>
        <fullName evidence="2">Uncharacterized protein</fullName>
    </submittedName>
</protein>